<gene>
    <name evidence="1" type="ORF">IHE45_04G150400</name>
</gene>
<keyword evidence="2" id="KW-1185">Reference proteome</keyword>
<reference evidence="2" key="1">
    <citation type="journal article" date="2022" name="Nat. Commun.">
        <title>Chromosome evolution and the genetic basis of agronomically important traits in greater yam.</title>
        <authorList>
            <person name="Bredeson J.V."/>
            <person name="Lyons J.B."/>
            <person name="Oniyinde I.O."/>
            <person name="Okereke N.R."/>
            <person name="Kolade O."/>
            <person name="Nnabue I."/>
            <person name="Nwadili C.O."/>
            <person name="Hribova E."/>
            <person name="Parker M."/>
            <person name="Nwogha J."/>
            <person name="Shu S."/>
            <person name="Carlson J."/>
            <person name="Kariba R."/>
            <person name="Muthemba S."/>
            <person name="Knop K."/>
            <person name="Barton G.J."/>
            <person name="Sherwood A.V."/>
            <person name="Lopez-Montes A."/>
            <person name="Asiedu R."/>
            <person name="Jamnadass R."/>
            <person name="Muchugi A."/>
            <person name="Goodstein D."/>
            <person name="Egesi C.N."/>
            <person name="Featherston J."/>
            <person name="Asfaw A."/>
            <person name="Simpson G.G."/>
            <person name="Dolezel J."/>
            <person name="Hendre P.S."/>
            <person name="Van Deynze A."/>
            <person name="Kumar P.L."/>
            <person name="Obidiegwu J.E."/>
            <person name="Bhattacharjee R."/>
            <person name="Rokhsar D.S."/>
        </authorList>
    </citation>
    <scope>NUCLEOTIDE SEQUENCE [LARGE SCALE GENOMIC DNA]</scope>
    <source>
        <strain evidence="2">cv. TDa95/00328</strain>
    </source>
</reference>
<comment type="caution">
    <text evidence="1">The sequence shown here is derived from an EMBL/GenBank/DDBJ whole genome shotgun (WGS) entry which is preliminary data.</text>
</comment>
<organism evidence="1 2">
    <name type="scientific">Dioscorea alata</name>
    <name type="common">Purple yam</name>
    <dbReference type="NCBI Taxonomy" id="55571"/>
    <lineage>
        <taxon>Eukaryota</taxon>
        <taxon>Viridiplantae</taxon>
        <taxon>Streptophyta</taxon>
        <taxon>Embryophyta</taxon>
        <taxon>Tracheophyta</taxon>
        <taxon>Spermatophyta</taxon>
        <taxon>Magnoliopsida</taxon>
        <taxon>Liliopsida</taxon>
        <taxon>Dioscoreales</taxon>
        <taxon>Dioscoreaceae</taxon>
        <taxon>Dioscorea</taxon>
    </lineage>
</organism>
<proteinExistence type="predicted"/>
<evidence type="ECO:0000313" key="1">
    <source>
        <dbReference type="EMBL" id="KAH7687163.1"/>
    </source>
</evidence>
<name>A0ACB7WGV8_DIOAL</name>
<dbReference type="EMBL" id="CM037014">
    <property type="protein sequence ID" value="KAH7687163.1"/>
    <property type="molecule type" value="Genomic_DNA"/>
</dbReference>
<accession>A0ACB7WGV8</accession>
<protein>
    <submittedName>
        <fullName evidence="1">Uncharacterized protein</fullName>
    </submittedName>
</protein>
<dbReference type="Proteomes" id="UP000827976">
    <property type="component" value="Chromosome 4"/>
</dbReference>
<sequence>MAKPSVSLPWVVILCFFCLSAVAKPHNRPISDNEVGAKKNACYSDIESGMWGWKCKSSMIEKENCALRCVSPVCYELIYGGDPLEEGEKDYVRSQEFKYCLHKPISRDFDCGGVFEEVVIFYEYSNNILKRHIRDF</sequence>
<evidence type="ECO:0000313" key="2">
    <source>
        <dbReference type="Proteomes" id="UP000827976"/>
    </source>
</evidence>